<dbReference type="InterPro" id="IPR049397">
    <property type="entry name" value="EthR_C"/>
</dbReference>
<proteinExistence type="predicted"/>
<keyword evidence="4" id="KW-0804">Transcription</keyword>
<keyword evidence="9" id="KW-1185">Reference proteome</keyword>
<dbReference type="Pfam" id="PF00440">
    <property type="entry name" value="TetR_N"/>
    <property type="match status" value="1"/>
</dbReference>
<name>A0A255D6U7_9MYCO</name>
<evidence type="ECO:0000313" key="8">
    <source>
        <dbReference type="EMBL" id="OYN74291.1"/>
    </source>
</evidence>
<organism evidence="8 9">
    <name type="scientific">Mycolicibacterium sphagni</name>
    <dbReference type="NCBI Taxonomy" id="1786"/>
    <lineage>
        <taxon>Bacteria</taxon>
        <taxon>Bacillati</taxon>
        <taxon>Actinomycetota</taxon>
        <taxon>Actinomycetes</taxon>
        <taxon>Mycobacteriales</taxon>
        <taxon>Mycobacteriaceae</taxon>
        <taxon>Mycolicibacterium</taxon>
    </lineage>
</organism>
<dbReference type="PANTHER" id="PTHR30055:SF184">
    <property type="entry name" value="HTH-TYPE TRANSCRIPTIONAL REGULATOR ETHR"/>
    <property type="match status" value="1"/>
</dbReference>
<keyword evidence="3 5" id="KW-0238">DNA-binding</keyword>
<evidence type="ECO:0000256" key="6">
    <source>
        <dbReference type="SAM" id="MobiDB-lite"/>
    </source>
</evidence>
<evidence type="ECO:0000256" key="4">
    <source>
        <dbReference type="ARBA" id="ARBA00023163"/>
    </source>
</evidence>
<dbReference type="InterPro" id="IPR009057">
    <property type="entry name" value="Homeodomain-like_sf"/>
</dbReference>
<dbReference type="InterPro" id="IPR001647">
    <property type="entry name" value="HTH_TetR"/>
</dbReference>
<dbReference type="SUPFAM" id="SSF46689">
    <property type="entry name" value="Homeodomain-like"/>
    <property type="match status" value="1"/>
</dbReference>
<dbReference type="Pfam" id="PF21313">
    <property type="entry name" value="EthR_C"/>
    <property type="match status" value="1"/>
</dbReference>
<sequence length="227" mass="24721">MSKNSTHCKVDPVPAASSTRVRGRRATRPSGDDREAAILRTLEDMLEQRPFAEISVDDLAKGAGLSRPTFYFYFASKDAVLVRLFARAITASAAEQRQPPGTVTEHPQQAWHDGIFAFFDSLRPHRAVVLAGVAAMATNAELRQMWSTYMTGWIDYTAALITTERVRGAAPETIPAHDLATALNLMNERVLLAAQGSQRPTLPEQAATEALAHIWIASIYGGTTASV</sequence>
<dbReference type="Proteomes" id="UP000216063">
    <property type="component" value="Unassembled WGS sequence"/>
</dbReference>
<dbReference type="SUPFAM" id="SSF48498">
    <property type="entry name" value="Tetracyclin repressor-like, C-terminal domain"/>
    <property type="match status" value="1"/>
</dbReference>
<keyword evidence="2" id="KW-0805">Transcription regulation</keyword>
<reference evidence="8 9" key="1">
    <citation type="submission" date="2017-07" db="EMBL/GenBank/DDBJ databases">
        <title>The new phylogeny of genus Mycobacterium.</title>
        <authorList>
            <person name="Tortoli E."/>
            <person name="Trovato A."/>
            <person name="Cirillo D.M."/>
        </authorList>
    </citation>
    <scope>NUCLEOTIDE SEQUENCE [LARGE SCALE GENOMIC DNA]</scope>
    <source>
        <strain evidence="8 9">ATCC 33027</strain>
    </source>
</reference>
<accession>A0A255D6U7</accession>
<dbReference type="GO" id="GO:0000976">
    <property type="term" value="F:transcription cis-regulatory region binding"/>
    <property type="evidence" value="ECO:0007669"/>
    <property type="project" value="TreeGrafter"/>
</dbReference>
<dbReference type="PRINTS" id="PR00455">
    <property type="entry name" value="HTHTETR"/>
</dbReference>
<dbReference type="GO" id="GO:0003700">
    <property type="term" value="F:DNA-binding transcription factor activity"/>
    <property type="evidence" value="ECO:0007669"/>
    <property type="project" value="TreeGrafter"/>
</dbReference>
<dbReference type="FunFam" id="1.10.10.60:FF:000141">
    <property type="entry name" value="TetR family transcriptional regulator"/>
    <property type="match status" value="1"/>
</dbReference>
<dbReference type="OrthoDB" id="5242520at2"/>
<evidence type="ECO:0000256" key="1">
    <source>
        <dbReference type="ARBA" id="ARBA00011738"/>
    </source>
</evidence>
<gene>
    <name evidence="8" type="ORF">CG716_29005</name>
</gene>
<evidence type="ECO:0000259" key="7">
    <source>
        <dbReference type="PROSITE" id="PS50977"/>
    </source>
</evidence>
<protein>
    <submittedName>
        <fullName evidence="8">TetR family transcriptional regulator</fullName>
    </submittedName>
</protein>
<comment type="subunit">
    <text evidence="1">Homodimer.</text>
</comment>
<dbReference type="Gene3D" id="1.10.357.10">
    <property type="entry name" value="Tetracycline Repressor, domain 2"/>
    <property type="match status" value="1"/>
</dbReference>
<feature type="region of interest" description="Disordered" evidence="6">
    <location>
        <begin position="1"/>
        <end position="34"/>
    </location>
</feature>
<dbReference type="InterPro" id="IPR036271">
    <property type="entry name" value="Tet_transcr_reg_TetR-rel_C_sf"/>
</dbReference>
<evidence type="ECO:0000256" key="2">
    <source>
        <dbReference type="ARBA" id="ARBA00023015"/>
    </source>
</evidence>
<dbReference type="EMBL" id="NOZR01000048">
    <property type="protein sequence ID" value="OYN74291.1"/>
    <property type="molecule type" value="Genomic_DNA"/>
</dbReference>
<dbReference type="PANTHER" id="PTHR30055">
    <property type="entry name" value="HTH-TYPE TRANSCRIPTIONAL REGULATOR RUTR"/>
    <property type="match status" value="1"/>
</dbReference>
<dbReference type="PROSITE" id="PS50977">
    <property type="entry name" value="HTH_TETR_2"/>
    <property type="match status" value="1"/>
</dbReference>
<evidence type="ECO:0000313" key="9">
    <source>
        <dbReference type="Proteomes" id="UP000216063"/>
    </source>
</evidence>
<evidence type="ECO:0000256" key="5">
    <source>
        <dbReference type="PROSITE-ProRule" id="PRU00335"/>
    </source>
</evidence>
<dbReference type="AlphaFoldDB" id="A0A255D6U7"/>
<dbReference type="GO" id="GO:0045892">
    <property type="term" value="P:negative regulation of DNA-templated transcription"/>
    <property type="evidence" value="ECO:0007669"/>
    <property type="project" value="UniProtKB-ARBA"/>
</dbReference>
<dbReference type="RefSeq" id="WP_094484602.1">
    <property type="nucleotide sequence ID" value="NZ_NOZR01000048.1"/>
</dbReference>
<evidence type="ECO:0000256" key="3">
    <source>
        <dbReference type="ARBA" id="ARBA00023125"/>
    </source>
</evidence>
<feature type="domain" description="HTH tetR-type" evidence="7">
    <location>
        <begin position="32"/>
        <end position="92"/>
    </location>
</feature>
<dbReference type="InterPro" id="IPR050109">
    <property type="entry name" value="HTH-type_TetR-like_transc_reg"/>
</dbReference>
<feature type="DNA-binding region" description="H-T-H motif" evidence="5">
    <location>
        <begin position="55"/>
        <end position="74"/>
    </location>
</feature>
<dbReference type="Gene3D" id="1.10.10.60">
    <property type="entry name" value="Homeodomain-like"/>
    <property type="match status" value="1"/>
</dbReference>
<comment type="caution">
    <text evidence="8">The sequence shown here is derived from an EMBL/GenBank/DDBJ whole genome shotgun (WGS) entry which is preliminary data.</text>
</comment>